<reference evidence="2 3" key="1">
    <citation type="submission" date="2009-11" db="EMBL/GenBank/DDBJ databases">
        <title>Annotation of Allomyces macrogynus ATCC 38327.</title>
        <authorList>
            <consortium name="The Broad Institute Genome Sequencing Platform"/>
            <person name="Russ C."/>
            <person name="Cuomo C."/>
            <person name="Burger G."/>
            <person name="Gray M.W."/>
            <person name="Holland P.W.H."/>
            <person name="King N."/>
            <person name="Lang F.B.F."/>
            <person name="Roger A.J."/>
            <person name="Ruiz-Trillo I."/>
            <person name="Young S.K."/>
            <person name="Zeng Q."/>
            <person name="Gargeya S."/>
            <person name="Fitzgerald M."/>
            <person name="Haas B."/>
            <person name="Abouelleil A."/>
            <person name="Alvarado L."/>
            <person name="Arachchi H.M."/>
            <person name="Berlin A."/>
            <person name="Chapman S.B."/>
            <person name="Gearin G."/>
            <person name="Goldberg J."/>
            <person name="Griggs A."/>
            <person name="Gujja S."/>
            <person name="Hansen M."/>
            <person name="Heiman D."/>
            <person name="Howarth C."/>
            <person name="Larimer J."/>
            <person name="Lui A."/>
            <person name="MacDonald P.J.P."/>
            <person name="McCowen C."/>
            <person name="Montmayeur A."/>
            <person name="Murphy C."/>
            <person name="Neiman D."/>
            <person name="Pearson M."/>
            <person name="Priest M."/>
            <person name="Roberts A."/>
            <person name="Saif S."/>
            <person name="Shea T."/>
            <person name="Sisk P."/>
            <person name="Stolte C."/>
            <person name="Sykes S."/>
            <person name="Wortman J."/>
            <person name="Nusbaum C."/>
            <person name="Birren B."/>
        </authorList>
    </citation>
    <scope>NUCLEOTIDE SEQUENCE [LARGE SCALE GENOMIC DNA]</scope>
    <source>
        <strain evidence="2 3">ATCC 38327</strain>
    </source>
</reference>
<feature type="region of interest" description="Disordered" evidence="1">
    <location>
        <begin position="1"/>
        <end position="28"/>
    </location>
</feature>
<dbReference type="VEuPathDB" id="FungiDB:AMAG_19633"/>
<keyword evidence="3" id="KW-1185">Reference proteome</keyword>
<feature type="compositionally biased region" description="Low complexity" evidence="1">
    <location>
        <begin position="1"/>
        <end position="27"/>
    </location>
</feature>
<name>A0A0L0SYY8_ALLM3</name>
<evidence type="ECO:0000256" key="1">
    <source>
        <dbReference type="SAM" id="MobiDB-lite"/>
    </source>
</evidence>
<dbReference type="AlphaFoldDB" id="A0A0L0SYY8"/>
<evidence type="ECO:0000313" key="3">
    <source>
        <dbReference type="Proteomes" id="UP000054350"/>
    </source>
</evidence>
<accession>A0A0L0SYY8</accession>
<proteinExistence type="predicted"/>
<evidence type="ECO:0000313" key="2">
    <source>
        <dbReference type="EMBL" id="KNE67519.1"/>
    </source>
</evidence>
<gene>
    <name evidence="2" type="ORF">AMAG_19633</name>
</gene>
<sequence length="53" mass="5305">MLRLQHPAAQQQAQTPTQHPTAATAAGDADKAWEAQLAGLAAAAAWPGATGGQ</sequence>
<dbReference type="Proteomes" id="UP000054350">
    <property type="component" value="Unassembled WGS sequence"/>
</dbReference>
<organism evidence="2 3">
    <name type="scientific">Allomyces macrogynus (strain ATCC 38327)</name>
    <name type="common">Allomyces javanicus var. macrogynus</name>
    <dbReference type="NCBI Taxonomy" id="578462"/>
    <lineage>
        <taxon>Eukaryota</taxon>
        <taxon>Fungi</taxon>
        <taxon>Fungi incertae sedis</taxon>
        <taxon>Blastocladiomycota</taxon>
        <taxon>Blastocladiomycetes</taxon>
        <taxon>Blastocladiales</taxon>
        <taxon>Blastocladiaceae</taxon>
        <taxon>Allomyces</taxon>
    </lineage>
</organism>
<dbReference type="EMBL" id="GG745353">
    <property type="protein sequence ID" value="KNE67519.1"/>
    <property type="molecule type" value="Genomic_DNA"/>
</dbReference>
<reference evidence="3" key="2">
    <citation type="submission" date="2009-11" db="EMBL/GenBank/DDBJ databases">
        <title>The Genome Sequence of Allomyces macrogynus strain ATCC 38327.</title>
        <authorList>
            <consortium name="The Broad Institute Genome Sequencing Platform"/>
            <person name="Russ C."/>
            <person name="Cuomo C."/>
            <person name="Shea T."/>
            <person name="Young S.K."/>
            <person name="Zeng Q."/>
            <person name="Koehrsen M."/>
            <person name="Haas B."/>
            <person name="Borodovsky M."/>
            <person name="Guigo R."/>
            <person name="Alvarado L."/>
            <person name="Berlin A."/>
            <person name="Borenstein D."/>
            <person name="Chen Z."/>
            <person name="Engels R."/>
            <person name="Freedman E."/>
            <person name="Gellesch M."/>
            <person name="Goldberg J."/>
            <person name="Griggs A."/>
            <person name="Gujja S."/>
            <person name="Heiman D."/>
            <person name="Hepburn T."/>
            <person name="Howarth C."/>
            <person name="Jen D."/>
            <person name="Larson L."/>
            <person name="Lewis B."/>
            <person name="Mehta T."/>
            <person name="Park D."/>
            <person name="Pearson M."/>
            <person name="Roberts A."/>
            <person name="Saif S."/>
            <person name="Shenoy N."/>
            <person name="Sisk P."/>
            <person name="Stolte C."/>
            <person name="Sykes S."/>
            <person name="Walk T."/>
            <person name="White J."/>
            <person name="Yandava C."/>
            <person name="Burger G."/>
            <person name="Gray M.W."/>
            <person name="Holland P.W.H."/>
            <person name="King N."/>
            <person name="Lang F.B.F."/>
            <person name="Roger A.J."/>
            <person name="Ruiz-Trillo I."/>
            <person name="Lander E."/>
            <person name="Nusbaum C."/>
        </authorList>
    </citation>
    <scope>NUCLEOTIDE SEQUENCE [LARGE SCALE GENOMIC DNA]</scope>
    <source>
        <strain evidence="3">ATCC 38327</strain>
    </source>
</reference>
<protein>
    <submittedName>
        <fullName evidence="2">Uncharacterized protein</fullName>
    </submittedName>
</protein>